<reference evidence="2" key="1">
    <citation type="submission" date="2012-08" db="EMBL/GenBank/DDBJ databases">
        <title>The Genome Sequence of Wuchereria bancrofti.</title>
        <authorList>
            <person name="Nutman T.B."/>
            <person name="Fink D.L."/>
            <person name="Russ C."/>
            <person name="Young S."/>
            <person name="Zeng Q."/>
            <person name="Koehrsen M."/>
            <person name="Alvarado L."/>
            <person name="Berlin A."/>
            <person name="Chapman S.B."/>
            <person name="Chen Z."/>
            <person name="Freedman E."/>
            <person name="Gellesch M."/>
            <person name="Goldberg J."/>
            <person name="Griggs A."/>
            <person name="Gujja S."/>
            <person name="Heilman E.R."/>
            <person name="Heiman D."/>
            <person name="Hepburn T."/>
            <person name="Howarth C."/>
            <person name="Jen D."/>
            <person name="Larson L."/>
            <person name="Lewis B."/>
            <person name="Mehta T."/>
            <person name="Park D."/>
            <person name="Pearson M."/>
            <person name="Roberts A."/>
            <person name="Saif S."/>
            <person name="Shea T."/>
            <person name="Shenoy N."/>
            <person name="Sisk P."/>
            <person name="Stolte C."/>
            <person name="Sykes S."/>
            <person name="Walk T."/>
            <person name="White J."/>
            <person name="Yandava C."/>
            <person name="Haas B."/>
            <person name="Henn M.R."/>
            <person name="Nusbaum C."/>
            <person name="Birren B."/>
        </authorList>
    </citation>
    <scope>NUCLEOTIDE SEQUENCE [LARGE SCALE GENOMIC DNA]</scope>
    <source>
        <strain evidence="2">NA</strain>
    </source>
</reference>
<dbReference type="EMBL" id="ADBV01002371">
    <property type="protein sequence ID" value="EJW83194.1"/>
    <property type="molecule type" value="Genomic_DNA"/>
</dbReference>
<evidence type="ECO:0000313" key="1">
    <source>
        <dbReference type="EMBL" id="EJW83194.1"/>
    </source>
</evidence>
<protein>
    <submittedName>
        <fullName evidence="1">Uncharacterized protein</fullName>
    </submittedName>
</protein>
<accession>J9F760</accession>
<dbReference type="AlphaFoldDB" id="J9F760"/>
<name>J9F760_WUCBA</name>
<feature type="non-terminal residue" evidence="1">
    <location>
        <position position="84"/>
    </location>
</feature>
<organism evidence="1 2">
    <name type="scientific">Wuchereria bancrofti</name>
    <dbReference type="NCBI Taxonomy" id="6293"/>
    <lineage>
        <taxon>Eukaryota</taxon>
        <taxon>Metazoa</taxon>
        <taxon>Ecdysozoa</taxon>
        <taxon>Nematoda</taxon>
        <taxon>Chromadorea</taxon>
        <taxon>Rhabditida</taxon>
        <taxon>Spirurina</taxon>
        <taxon>Spiruromorpha</taxon>
        <taxon>Filarioidea</taxon>
        <taxon>Onchocercidae</taxon>
        <taxon>Wuchereria</taxon>
    </lineage>
</organism>
<dbReference type="Proteomes" id="UP000004810">
    <property type="component" value="Unassembled WGS sequence"/>
</dbReference>
<proteinExistence type="predicted"/>
<sequence>MSGWDPKLSANLENNISVKKTIGTWINEMDKLCVKVLSNARLRNFVSVNENGNALLRDIMHYLDYQITIDEINEELGIPLSEVT</sequence>
<gene>
    <name evidence="1" type="ORF">WUBG_05898</name>
</gene>
<comment type="caution">
    <text evidence="1">The sequence shown here is derived from an EMBL/GenBank/DDBJ whole genome shotgun (WGS) entry which is preliminary data.</text>
</comment>
<evidence type="ECO:0000313" key="2">
    <source>
        <dbReference type="Proteomes" id="UP000004810"/>
    </source>
</evidence>